<dbReference type="PANTHER" id="PTHR30204">
    <property type="entry name" value="REDOX-CYCLING DRUG-SENSING TRANSCRIPTIONAL ACTIVATOR SOXR"/>
    <property type="match status" value="1"/>
</dbReference>
<dbReference type="PANTHER" id="PTHR30204:SF93">
    <property type="entry name" value="HTH MERR-TYPE DOMAIN-CONTAINING PROTEIN"/>
    <property type="match status" value="1"/>
</dbReference>
<dbReference type="Proteomes" id="UP000182841">
    <property type="component" value="Unassembled WGS sequence"/>
</dbReference>
<proteinExistence type="predicted"/>
<evidence type="ECO:0000256" key="2">
    <source>
        <dbReference type="SAM" id="MobiDB-lite"/>
    </source>
</evidence>
<evidence type="ECO:0000256" key="1">
    <source>
        <dbReference type="ARBA" id="ARBA00023125"/>
    </source>
</evidence>
<dbReference type="Pfam" id="PF13411">
    <property type="entry name" value="MerR_1"/>
    <property type="match status" value="1"/>
</dbReference>
<dbReference type="RefSeq" id="WP_075002610.1">
    <property type="nucleotide sequence ID" value="NZ_FOGO01000014.1"/>
</dbReference>
<protein>
    <submittedName>
        <fullName evidence="4">DNA-binding transcriptional regulator, MerR family</fullName>
    </submittedName>
</protein>
<dbReference type="GO" id="GO:0003700">
    <property type="term" value="F:DNA-binding transcription factor activity"/>
    <property type="evidence" value="ECO:0007669"/>
    <property type="project" value="InterPro"/>
</dbReference>
<dbReference type="InterPro" id="IPR009061">
    <property type="entry name" value="DNA-bd_dom_put_sf"/>
</dbReference>
<name>A0A1H9VYD1_9ACTN</name>
<dbReference type="EMBL" id="FOGO01000014">
    <property type="protein sequence ID" value="SES26529.1"/>
    <property type="molecule type" value="Genomic_DNA"/>
</dbReference>
<gene>
    <name evidence="4" type="ORF">SAMN05421870_11418</name>
</gene>
<feature type="compositionally biased region" description="Low complexity" evidence="2">
    <location>
        <begin position="179"/>
        <end position="189"/>
    </location>
</feature>
<dbReference type="Gene3D" id="1.10.1660.10">
    <property type="match status" value="2"/>
</dbReference>
<dbReference type="OrthoDB" id="3826383at2"/>
<evidence type="ECO:0000259" key="3">
    <source>
        <dbReference type="PROSITE" id="PS50937"/>
    </source>
</evidence>
<dbReference type="InterPro" id="IPR000551">
    <property type="entry name" value="MerR-type_HTH_dom"/>
</dbReference>
<sequence length="308" mass="32256">MGRNLQSAERLRPVDLARGHGLSTQAVRNYEADGILPLAERTDHGYRTYTPLHARALRAFLALLPGHGHRAAASIMRAVNEDAVEEALRLVDESHVQLLDDRRTLQAVESALRDLRSAGSGRSSGSGRSAGSAGATGEAGAPVSAGSGPTGPAPASGADRSGADRSGADRSGADRPGADRPGAGSAGAAGARGMFIGPLAEELGIRPATLRKWEAAGLVGPRRDPLTGYRVYDEAAVRDARLTHQLRRGGYLLEQIAPLIAQVRAAGGPEPLEDALRDWHGRLATRARALLSGAAELDSYLGERERRG</sequence>
<keyword evidence="5" id="KW-1185">Reference proteome</keyword>
<dbReference type="InterPro" id="IPR047057">
    <property type="entry name" value="MerR_fam"/>
</dbReference>
<keyword evidence="1 4" id="KW-0238">DNA-binding</keyword>
<dbReference type="PROSITE" id="PS50937">
    <property type="entry name" value="HTH_MERR_2"/>
    <property type="match status" value="1"/>
</dbReference>
<feature type="compositionally biased region" description="Low complexity" evidence="2">
    <location>
        <begin position="117"/>
        <end position="147"/>
    </location>
</feature>
<dbReference type="STRING" id="943816.AN217_04355"/>
<dbReference type="GO" id="GO:0003677">
    <property type="term" value="F:DNA binding"/>
    <property type="evidence" value="ECO:0007669"/>
    <property type="project" value="UniProtKB-KW"/>
</dbReference>
<evidence type="ECO:0000313" key="5">
    <source>
        <dbReference type="Proteomes" id="UP000182841"/>
    </source>
</evidence>
<accession>A0A1H9VYD1</accession>
<dbReference type="AlphaFoldDB" id="A0A1H9VYD1"/>
<feature type="domain" description="HTH merR-type" evidence="3">
    <location>
        <begin position="196"/>
        <end position="262"/>
    </location>
</feature>
<evidence type="ECO:0000313" key="4">
    <source>
        <dbReference type="EMBL" id="SES26529.1"/>
    </source>
</evidence>
<dbReference type="SUPFAM" id="SSF46955">
    <property type="entry name" value="Putative DNA-binding domain"/>
    <property type="match status" value="2"/>
</dbReference>
<feature type="compositionally biased region" description="Basic and acidic residues" evidence="2">
    <location>
        <begin position="161"/>
        <end position="178"/>
    </location>
</feature>
<reference evidence="5" key="1">
    <citation type="submission" date="2016-10" db="EMBL/GenBank/DDBJ databases">
        <authorList>
            <person name="Varghese N."/>
            <person name="Submissions S."/>
        </authorList>
    </citation>
    <scope>NUCLEOTIDE SEQUENCE [LARGE SCALE GENOMIC DNA]</scope>
    <source>
        <strain evidence="5">CGMCC 4.6825</strain>
    </source>
</reference>
<organism evidence="4 5">
    <name type="scientific">Streptomyces qinglanensis</name>
    <dbReference type="NCBI Taxonomy" id="943816"/>
    <lineage>
        <taxon>Bacteria</taxon>
        <taxon>Bacillati</taxon>
        <taxon>Actinomycetota</taxon>
        <taxon>Actinomycetes</taxon>
        <taxon>Kitasatosporales</taxon>
        <taxon>Streptomycetaceae</taxon>
        <taxon>Streptomyces</taxon>
    </lineage>
</organism>
<feature type="region of interest" description="Disordered" evidence="2">
    <location>
        <begin position="114"/>
        <end position="189"/>
    </location>
</feature>
<dbReference type="Pfam" id="PF00376">
    <property type="entry name" value="MerR"/>
    <property type="match status" value="1"/>
</dbReference>
<dbReference type="SMART" id="SM00422">
    <property type="entry name" value="HTH_MERR"/>
    <property type="match status" value="2"/>
</dbReference>
<dbReference type="CDD" id="cd04773">
    <property type="entry name" value="HTH_TioE_rpt2"/>
    <property type="match status" value="1"/>
</dbReference>